<dbReference type="KEGG" id="gax:Pan161_59800"/>
<evidence type="ECO:0000313" key="1">
    <source>
        <dbReference type="EMBL" id="QDT94285.1"/>
    </source>
</evidence>
<organism evidence="1 2">
    <name type="scientific">Gimesia algae</name>
    <dbReference type="NCBI Taxonomy" id="2527971"/>
    <lineage>
        <taxon>Bacteria</taxon>
        <taxon>Pseudomonadati</taxon>
        <taxon>Planctomycetota</taxon>
        <taxon>Planctomycetia</taxon>
        <taxon>Planctomycetales</taxon>
        <taxon>Planctomycetaceae</taxon>
        <taxon>Gimesia</taxon>
    </lineage>
</organism>
<proteinExistence type="predicted"/>
<dbReference type="AlphaFoldDB" id="A0A517VMS4"/>
<keyword evidence="2" id="KW-1185">Reference proteome</keyword>
<gene>
    <name evidence="1" type="ORF">Pan161_59800</name>
</gene>
<dbReference type="Proteomes" id="UP000316855">
    <property type="component" value="Chromosome"/>
</dbReference>
<dbReference type="RefSeq" id="WP_145232200.1">
    <property type="nucleotide sequence ID" value="NZ_CP036343.1"/>
</dbReference>
<accession>A0A517VMS4</accession>
<protein>
    <submittedName>
        <fullName evidence="1">Uncharacterized protein</fullName>
    </submittedName>
</protein>
<reference evidence="1 2" key="1">
    <citation type="submission" date="2019-02" db="EMBL/GenBank/DDBJ databases">
        <title>Deep-cultivation of Planctomycetes and their phenomic and genomic characterization uncovers novel biology.</title>
        <authorList>
            <person name="Wiegand S."/>
            <person name="Jogler M."/>
            <person name="Boedeker C."/>
            <person name="Pinto D."/>
            <person name="Vollmers J."/>
            <person name="Rivas-Marin E."/>
            <person name="Kohn T."/>
            <person name="Peeters S.H."/>
            <person name="Heuer A."/>
            <person name="Rast P."/>
            <person name="Oberbeckmann S."/>
            <person name="Bunk B."/>
            <person name="Jeske O."/>
            <person name="Meyerdierks A."/>
            <person name="Storesund J.E."/>
            <person name="Kallscheuer N."/>
            <person name="Luecker S."/>
            <person name="Lage O.M."/>
            <person name="Pohl T."/>
            <person name="Merkel B.J."/>
            <person name="Hornburger P."/>
            <person name="Mueller R.-W."/>
            <person name="Bruemmer F."/>
            <person name="Labrenz M."/>
            <person name="Spormann A.M."/>
            <person name="Op den Camp H."/>
            <person name="Overmann J."/>
            <person name="Amann R."/>
            <person name="Jetten M.S.M."/>
            <person name="Mascher T."/>
            <person name="Medema M.H."/>
            <person name="Devos D.P."/>
            <person name="Kaster A.-K."/>
            <person name="Ovreas L."/>
            <person name="Rohde M."/>
            <person name="Galperin M.Y."/>
            <person name="Jogler C."/>
        </authorList>
    </citation>
    <scope>NUCLEOTIDE SEQUENCE [LARGE SCALE GENOMIC DNA]</scope>
    <source>
        <strain evidence="1 2">Pan161</strain>
    </source>
</reference>
<evidence type="ECO:0000313" key="2">
    <source>
        <dbReference type="Proteomes" id="UP000316855"/>
    </source>
</evidence>
<sequence length="177" mass="19397">MGLEYKHLDERTRRLMLEEIEHDVASSALYLSTNLNENGIAEYPDLIREAARSGDDDTLAAAIVSRLNSHEKPRQLKSGKLSKPPVMRSNAHQMLAEGEFNRFYMRALCSRAIGDGVPSVIVFRAKTVEHARSASEQMIGRAMSADSLLEDLRNSTGVDTALGLPPGPNSGLSVHLP</sequence>
<dbReference type="OrthoDB" id="5123270at2"/>
<dbReference type="EMBL" id="CP036343">
    <property type="protein sequence ID" value="QDT94285.1"/>
    <property type="molecule type" value="Genomic_DNA"/>
</dbReference>
<name>A0A517VMS4_9PLAN</name>